<dbReference type="InterPro" id="IPR000225">
    <property type="entry name" value="Armadillo"/>
</dbReference>
<comment type="similarity">
    <text evidence="1 5">Belongs to the importin alpha family.</text>
</comment>
<dbReference type="GO" id="GO:0005737">
    <property type="term" value="C:cytoplasm"/>
    <property type="evidence" value="ECO:0007669"/>
    <property type="project" value="InterPro"/>
</dbReference>
<dbReference type="Proteomes" id="UP000887577">
    <property type="component" value="Unplaced"/>
</dbReference>
<feature type="signal peptide" evidence="6">
    <location>
        <begin position="1"/>
        <end position="27"/>
    </location>
</feature>
<feature type="chain" id="PRO_5037964092" description="Importin subunit alpha" evidence="6">
    <location>
        <begin position="28"/>
        <end position="474"/>
    </location>
</feature>
<sequence>MNLQQENILWKLTLFFIIFQLLKITVAQTNASNNSVAMSNEEILDRISEFVNSADFDEQLRGITLTRQWLSLPNKTNFEKDFIKRGFLPILVNGLEAANTKLQYECAVVLGFFTEGDHVDAVVKADSIVPLVDLVGSSDNKVAEVSAIVLGQIITQSTEYRDQCVDAGIAKAFAKRMNDAKSSINLLRHITYASANICYDKSSPPTKEIANILLPGLVRLVHHEDSEILKETLTAISYIGRGNLIQMVKESGVAKSVILLLNHKNPEIKLAAIDVLGNISGGTDEDTQYILDIGVLPSVEKFLNHPNKKLNKEGVWFLINFLAGTKEQIQQIFDAGYIPLAIKHLRSGDFATQQKAAKCMLNVAVYGSEKHLSIIIDKNVIPALSSYMKAVEDNKEDKVIELGLQAIEKIILYAPKRIEGILEQLFKYEGIDVLKRLTKHKSEPVKNLSQYILDSLAVTENTVNFYNHEIHDEI</sequence>
<dbReference type="InterPro" id="IPR024931">
    <property type="entry name" value="Importin_alpha"/>
</dbReference>
<evidence type="ECO:0000256" key="4">
    <source>
        <dbReference type="ARBA" id="ARBA00022927"/>
    </source>
</evidence>
<dbReference type="PIRSF" id="PIRSF005673">
    <property type="entry name" value="Importin_alpha"/>
    <property type="match status" value="1"/>
</dbReference>
<name>A0A914ZB45_9BILA</name>
<organism evidence="7 8">
    <name type="scientific">Panagrolaimus superbus</name>
    <dbReference type="NCBI Taxonomy" id="310955"/>
    <lineage>
        <taxon>Eukaryota</taxon>
        <taxon>Metazoa</taxon>
        <taxon>Ecdysozoa</taxon>
        <taxon>Nematoda</taxon>
        <taxon>Chromadorea</taxon>
        <taxon>Rhabditida</taxon>
        <taxon>Tylenchina</taxon>
        <taxon>Panagrolaimomorpha</taxon>
        <taxon>Panagrolaimoidea</taxon>
        <taxon>Panagrolaimidae</taxon>
        <taxon>Panagrolaimus</taxon>
    </lineage>
</organism>
<keyword evidence="4 5" id="KW-0653">Protein transport</keyword>
<proteinExistence type="inferred from homology"/>
<keyword evidence="6" id="KW-0732">Signal</keyword>
<accession>A0A914ZB45</accession>
<protein>
    <recommendedName>
        <fullName evidence="5">Importin subunit alpha</fullName>
    </recommendedName>
</protein>
<evidence type="ECO:0000313" key="7">
    <source>
        <dbReference type="Proteomes" id="UP000887577"/>
    </source>
</evidence>
<reference evidence="8" key="1">
    <citation type="submission" date="2022-11" db="UniProtKB">
        <authorList>
            <consortium name="WormBaseParasite"/>
        </authorList>
    </citation>
    <scope>IDENTIFICATION</scope>
</reference>
<dbReference type="GO" id="GO:0061608">
    <property type="term" value="F:nuclear import signal receptor activity"/>
    <property type="evidence" value="ECO:0007669"/>
    <property type="project" value="InterPro"/>
</dbReference>
<keyword evidence="3" id="KW-0677">Repeat</keyword>
<dbReference type="SUPFAM" id="SSF48371">
    <property type="entry name" value="ARM repeat"/>
    <property type="match status" value="1"/>
</dbReference>
<evidence type="ECO:0000256" key="6">
    <source>
        <dbReference type="SAM" id="SignalP"/>
    </source>
</evidence>
<evidence type="ECO:0000256" key="5">
    <source>
        <dbReference type="PIRNR" id="PIRNR005673"/>
    </source>
</evidence>
<dbReference type="SMART" id="SM00185">
    <property type="entry name" value="ARM"/>
    <property type="match status" value="6"/>
</dbReference>
<dbReference type="InterPro" id="IPR011989">
    <property type="entry name" value="ARM-like"/>
</dbReference>
<dbReference type="InterPro" id="IPR016024">
    <property type="entry name" value="ARM-type_fold"/>
</dbReference>
<keyword evidence="2 5" id="KW-0813">Transport</keyword>
<evidence type="ECO:0000256" key="3">
    <source>
        <dbReference type="ARBA" id="ARBA00022737"/>
    </source>
</evidence>
<dbReference type="AlphaFoldDB" id="A0A914ZB45"/>
<evidence type="ECO:0000256" key="2">
    <source>
        <dbReference type="ARBA" id="ARBA00022448"/>
    </source>
</evidence>
<evidence type="ECO:0000256" key="1">
    <source>
        <dbReference type="ARBA" id="ARBA00010394"/>
    </source>
</evidence>
<dbReference type="Gene3D" id="1.25.10.10">
    <property type="entry name" value="Leucine-rich Repeat Variant"/>
    <property type="match status" value="1"/>
</dbReference>
<dbReference type="GO" id="GO:0006606">
    <property type="term" value="P:protein import into nucleus"/>
    <property type="evidence" value="ECO:0007669"/>
    <property type="project" value="InterPro"/>
</dbReference>
<keyword evidence="7" id="KW-1185">Reference proteome</keyword>
<evidence type="ECO:0000313" key="8">
    <source>
        <dbReference type="WBParaSite" id="PSU_v2.g7471.t1"/>
    </source>
</evidence>
<dbReference type="WBParaSite" id="PSU_v2.g7471.t1">
    <property type="protein sequence ID" value="PSU_v2.g7471.t1"/>
    <property type="gene ID" value="PSU_v2.g7471"/>
</dbReference>
<dbReference type="PANTHER" id="PTHR23316">
    <property type="entry name" value="IMPORTIN ALPHA"/>
    <property type="match status" value="1"/>
</dbReference>